<accession>A0ABT9CMY7</accession>
<dbReference type="RefSeq" id="WP_304574569.1">
    <property type="nucleotide sequence ID" value="NZ_JAUQOO010000005.1"/>
</dbReference>
<reference evidence="1 2" key="1">
    <citation type="submission" date="2023-07" db="EMBL/GenBank/DDBJ databases">
        <title>Identification of four novel Pseudomonas species associated with bacterial leaf spot of cucurbits.</title>
        <authorList>
            <person name="Fullem K.R."/>
        </authorList>
    </citation>
    <scope>NUCLEOTIDE SEQUENCE [LARGE SCALE GENOMIC DNA]</scope>
    <source>
        <strain evidence="1 2">KFB 138</strain>
    </source>
</reference>
<proteinExistence type="predicted"/>
<evidence type="ECO:0000313" key="1">
    <source>
        <dbReference type="EMBL" id="MDO7926846.1"/>
    </source>
</evidence>
<protein>
    <submittedName>
        <fullName evidence="1">Uncharacterized protein</fullName>
    </submittedName>
</protein>
<gene>
    <name evidence="1" type="ORF">Q6A51_08665</name>
</gene>
<name>A0ABT9CMY7_9PSED</name>
<dbReference type="Proteomes" id="UP001223016">
    <property type="component" value="Unassembled WGS sequence"/>
</dbReference>
<evidence type="ECO:0000313" key="2">
    <source>
        <dbReference type="Proteomes" id="UP001223016"/>
    </source>
</evidence>
<comment type="caution">
    <text evidence="1">The sequence shown here is derived from an EMBL/GenBank/DDBJ whole genome shotgun (WGS) entry which is preliminary data.</text>
</comment>
<dbReference type="EMBL" id="JAUQOO010000005">
    <property type="protein sequence ID" value="MDO7926846.1"/>
    <property type="molecule type" value="Genomic_DNA"/>
</dbReference>
<organism evidence="1 2">
    <name type="scientific">Pseudomonas serbiensis</name>
    <dbReference type="NCBI Taxonomy" id="3064350"/>
    <lineage>
        <taxon>Bacteria</taxon>
        <taxon>Pseudomonadati</taxon>
        <taxon>Pseudomonadota</taxon>
        <taxon>Gammaproteobacteria</taxon>
        <taxon>Pseudomonadales</taxon>
        <taxon>Pseudomonadaceae</taxon>
        <taxon>Pseudomonas</taxon>
    </lineage>
</organism>
<sequence length="446" mass="50782">MAITDNATFFEKPFPADWFIPFDLSGRIFIGGLRENTECYYLIDFSQRTIKSCIIRVDSYVSSFTRFIEQHLAPRHFPYACHSSEAVAYSFVQPHEALELEDGRIVVGMHNCSYAREIDFSQRQVGHVSEQDGFIPRMMSAQNSLDRVTGNYLYTMTDMVQRMRAYSKGTLELDTELYAVDTSWKYPKKLASLQTLEAIHEVKQSPDPRYIVLTEFCLAAKLAAPVVDADPFADSSLWHEYETAGLPVNRIYLVDKVSGVTAAKEVHASTPGHIEFSRANPEHFYLSCHNLSKAHGKLILHGEATLLSGAIHAGELKFSSRYRPEGLYRLTSHKLFSYRDENYIVLSAYPNKFHILREESLQLLRNVELFDHQSIASSGLHFCTLLGHMPIWIETSDNGRYVLLVSNELIYIYDMESGVLSHLSGYSYHGLFSGTAHLTNLNDEHY</sequence>
<keyword evidence="2" id="KW-1185">Reference proteome</keyword>